<evidence type="ECO:0000256" key="3">
    <source>
        <dbReference type="ARBA" id="ARBA00023274"/>
    </source>
</evidence>
<accession>A0A2U3DTE0</accession>
<dbReference type="GO" id="GO:0005840">
    <property type="term" value="C:ribosome"/>
    <property type="evidence" value="ECO:0007669"/>
    <property type="project" value="UniProtKB-KW"/>
</dbReference>
<gene>
    <name evidence="5" type="ORF">PCL_06935</name>
</gene>
<evidence type="ECO:0008006" key="7">
    <source>
        <dbReference type="Google" id="ProtNLM"/>
    </source>
</evidence>
<dbReference type="Pfam" id="PF22682">
    <property type="entry name" value="Ribosomal_uL24m-like"/>
    <property type="match status" value="1"/>
</dbReference>
<protein>
    <recommendedName>
        <fullName evidence="7">KOW motif containing protein</fullName>
    </recommendedName>
</protein>
<evidence type="ECO:0000313" key="6">
    <source>
        <dbReference type="Proteomes" id="UP000245956"/>
    </source>
</evidence>
<dbReference type="GO" id="GO:0003735">
    <property type="term" value="F:structural constituent of ribosome"/>
    <property type="evidence" value="ECO:0007669"/>
    <property type="project" value="InterPro"/>
</dbReference>
<dbReference type="SUPFAM" id="SSF50104">
    <property type="entry name" value="Translation proteins SH3-like domain"/>
    <property type="match status" value="1"/>
</dbReference>
<keyword evidence="2" id="KW-0689">Ribosomal protein</keyword>
<dbReference type="CDD" id="cd06089">
    <property type="entry name" value="KOW_RPL26"/>
    <property type="match status" value="1"/>
</dbReference>
<dbReference type="InterPro" id="IPR008991">
    <property type="entry name" value="Translation_prot_SH3-like_sf"/>
</dbReference>
<dbReference type="PANTHER" id="PTHR12903">
    <property type="entry name" value="MITOCHONDRIAL RIBOSOMAL PROTEIN L24"/>
    <property type="match status" value="1"/>
</dbReference>
<dbReference type="GO" id="GO:1990904">
    <property type="term" value="C:ribonucleoprotein complex"/>
    <property type="evidence" value="ECO:0007669"/>
    <property type="project" value="UniProtKB-KW"/>
</dbReference>
<sequence>MQKLVKRAAQAQRQAGRRARQRVEQEAIDHRMRNRQALRSAVSEVRQNLKDARRARQEDWEMGPLAPKRDLGFNNYGAFRENVRQDWSNYGLHQPPPKVVEQRCAWAGGVKQLNLAPQDRVVILDGPDKGKIDRIKAVQAENGTVTLETHHRALAVGMFDSPARSQAMPISVGSIRLVYPIRNPETGVTRDVVINQLKAVPPNMQSENMTLDRWEYGNKWDRVVPGINVVIPWPEVEAPEYEAMPADTVREQVEDRTFYYGLLAPPMPEKVVDELRNKYSRFRTRHEPWYVEQKEMEEEIMAGRDEALRSMQTPLEEFHEMQREIRDSQGEPELSEEMLEKLGQIMAQKKAAALEQAGVSEVPEGIMRRDSADTRDIFDDLASLVAVRDLRISCKHGAALLATASPAGGLHRFIRKGGDQGSQTSAAANDIRRKCLTGCRASVNGACQRTRRARQLTSSRLPHSTGSRIECVPREGLDRGFVAAAAPRCWLLGSHLSERLDETALPSDPAGWESRDDKELGVFESHDESKEQFQWRLSIYASVSCQRSTNTKPVPQSTTPPPLTTPPICGHDKKQAFTVDLGRALSPSSTSHSSPFSSSRDTLIVLQLLKRQSPV</sequence>
<proteinExistence type="inferred from homology"/>
<dbReference type="Proteomes" id="UP000245956">
    <property type="component" value="Unassembled WGS sequence"/>
</dbReference>
<dbReference type="GO" id="GO:0006412">
    <property type="term" value="P:translation"/>
    <property type="evidence" value="ECO:0007669"/>
    <property type="project" value="InterPro"/>
</dbReference>
<feature type="region of interest" description="Disordered" evidence="4">
    <location>
        <begin position="1"/>
        <end position="23"/>
    </location>
</feature>
<comment type="similarity">
    <text evidence="1">Belongs to the universal ribosomal protein uL24 family.</text>
</comment>
<comment type="caution">
    <text evidence="5">The sequence shown here is derived from an EMBL/GenBank/DDBJ whole genome shotgun (WGS) entry which is preliminary data.</text>
</comment>
<name>A0A2U3DTE0_PURLI</name>
<evidence type="ECO:0000256" key="4">
    <source>
        <dbReference type="SAM" id="MobiDB-lite"/>
    </source>
</evidence>
<dbReference type="GO" id="GO:0003723">
    <property type="term" value="F:RNA binding"/>
    <property type="evidence" value="ECO:0007669"/>
    <property type="project" value="InterPro"/>
</dbReference>
<dbReference type="InterPro" id="IPR003256">
    <property type="entry name" value="Ribosomal_uL24"/>
</dbReference>
<organism evidence="5 6">
    <name type="scientific">Purpureocillium lilacinum</name>
    <name type="common">Paecilomyces lilacinus</name>
    <dbReference type="NCBI Taxonomy" id="33203"/>
    <lineage>
        <taxon>Eukaryota</taxon>
        <taxon>Fungi</taxon>
        <taxon>Dikarya</taxon>
        <taxon>Ascomycota</taxon>
        <taxon>Pezizomycotina</taxon>
        <taxon>Sordariomycetes</taxon>
        <taxon>Hypocreomycetidae</taxon>
        <taxon>Hypocreales</taxon>
        <taxon>Ophiocordycipitaceae</taxon>
        <taxon>Purpureocillium</taxon>
    </lineage>
</organism>
<dbReference type="InterPro" id="IPR041988">
    <property type="entry name" value="Ribosomal_uL24_KOW"/>
</dbReference>
<evidence type="ECO:0000313" key="5">
    <source>
        <dbReference type="EMBL" id="PWI65516.1"/>
    </source>
</evidence>
<evidence type="ECO:0000256" key="1">
    <source>
        <dbReference type="ARBA" id="ARBA00010618"/>
    </source>
</evidence>
<reference evidence="5 6" key="1">
    <citation type="journal article" date="2016" name="Front. Microbiol.">
        <title>Genome and transcriptome sequences reveal the specific parasitism of the nematophagous Purpureocillium lilacinum 36-1.</title>
        <authorList>
            <person name="Xie J."/>
            <person name="Li S."/>
            <person name="Mo C."/>
            <person name="Xiao X."/>
            <person name="Peng D."/>
            <person name="Wang G."/>
            <person name="Xiao Y."/>
        </authorList>
    </citation>
    <scope>NUCLEOTIDE SEQUENCE [LARGE SCALE GENOMIC DNA]</scope>
    <source>
        <strain evidence="5 6">36-1</strain>
    </source>
</reference>
<evidence type="ECO:0000256" key="2">
    <source>
        <dbReference type="ARBA" id="ARBA00022980"/>
    </source>
</evidence>
<dbReference type="EMBL" id="LCWV01000032">
    <property type="protein sequence ID" value="PWI65516.1"/>
    <property type="molecule type" value="Genomic_DNA"/>
</dbReference>
<dbReference type="AlphaFoldDB" id="A0A2U3DTE0"/>
<feature type="region of interest" description="Disordered" evidence="4">
    <location>
        <begin position="548"/>
        <end position="571"/>
    </location>
</feature>
<keyword evidence="3" id="KW-0687">Ribonucleoprotein</keyword>